<dbReference type="EMBL" id="JAMFTH010000002">
    <property type="protein sequence ID" value="MCP8899671.1"/>
    <property type="molecule type" value="Genomic_DNA"/>
</dbReference>
<reference evidence="2" key="1">
    <citation type="submission" date="2022-05" db="EMBL/GenBank/DDBJ databases">
        <authorList>
            <person name="Sun H.-N."/>
        </authorList>
    </citation>
    <scope>NUCLEOTIDE SEQUENCE</scope>
    <source>
        <strain evidence="2">HB14</strain>
    </source>
</reference>
<reference evidence="2" key="2">
    <citation type="submission" date="2023-01" db="EMBL/GenBank/DDBJ databases">
        <title>Gilvimarinus xylanilyticus HB14 isolated from Caulerpa lentillifera aquaculture base in Hainan, China.</title>
        <authorList>
            <person name="Zhang Y.-J."/>
        </authorList>
    </citation>
    <scope>NUCLEOTIDE SEQUENCE</scope>
    <source>
        <strain evidence="2">HB14</strain>
    </source>
</reference>
<dbReference type="AlphaFoldDB" id="A0A9X2I022"/>
<accession>A0A9X2I022</accession>
<comment type="caution">
    <text evidence="2">The sequence shown here is derived from an EMBL/GenBank/DDBJ whole genome shotgun (WGS) entry which is preliminary data.</text>
</comment>
<dbReference type="RefSeq" id="WP_253967961.1">
    <property type="nucleotide sequence ID" value="NZ_JAMFTH010000002.1"/>
</dbReference>
<proteinExistence type="predicted"/>
<keyword evidence="3" id="KW-1185">Reference proteome</keyword>
<dbReference type="Proteomes" id="UP001139319">
    <property type="component" value="Unassembled WGS sequence"/>
</dbReference>
<name>A0A9X2I022_9GAMM</name>
<evidence type="ECO:0000256" key="1">
    <source>
        <dbReference type="SAM" id="MobiDB-lite"/>
    </source>
</evidence>
<protein>
    <submittedName>
        <fullName evidence="2">General secretion pathway protein GspF</fullName>
    </submittedName>
</protein>
<gene>
    <name evidence="2" type="ORF">M6D89_10200</name>
</gene>
<evidence type="ECO:0000313" key="3">
    <source>
        <dbReference type="Proteomes" id="UP001139319"/>
    </source>
</evidence>
<feature type="region of interest" description="Disordered" evidence="1">
    <location>
        <begin position="1"/>
        <end position="20"/>
    </location>
</feature>
<organism evidence="2 3">
    <name type="scientific">Gilvimarinus xylanilyticus</name>
    <dbReference type="NCBI Taxonomy" id="2944139"/>
    <lineage>
        <taxon>Bacteria</taxon>
        <taxon>Pseudomonadati</taxon>
        <taxon>Pseudomonadota</taxon>
        <taxon>Gammaproteobacteria</taxon>
        <taxon>Cellvibrionales</taxon>
        <taxon>Cellvibrionaceae</taxon>
        <taxon>Gilvimarinus</taxon>
    </lineage>
</organism>
<evidence type="ECO:0000313" key="2">
    <source>
        <dbReference type="EMBL" id="MCP8899671.1"/>
    </source>
</evidence>
<sequence length="529" mass="55595">MRKNKQPLHPDAPLKLNDHGRPITRRDMICQGFYKGTATVLGGSAFSLFANPRQAEAALSSDLAAMRDACGIATQGAGKIPFICFDLAGGANIAGSNVLVGGPGGQMDFLSTAGYSKQGLPGDMTPQSGQGDFINQDLGLAFHSDSQMLRGILERIGTDRAASVNGAVIPARSENDTGNNPHNPMYGINRVGANGSLLALIGSRASDSGGNSLAPEMLINPEVRPTKVDRPSDVSGLVDVGDLVGLLSQSDTVAVMESMYRISNAKLGAVNTGSVRDTVLKDLMRCGYVKSADLADRFGNPAAIDPVADPDIVGPAGIFSFDEFDSDGEFRKAASIMKLVVNGYAGAGTITMGGYDYHTGDRATGEIRDLRAGRCIGACIEYAARVGVPVMIYVFSDGSVFSNGMLDESVNGRGKGVWTGDNQQTAASFFLVYNPNGRPGIVGGSLEEQAVHQQLGYMRRSGDVETASSPAANNVNLLVETLVLNYMALHNEQHLFPTLFPQHGLGNATLMDRLTAMNPICDGGIGNPV</sequence>